<accession>A0A974NHP0</accession>
<keyword evidence="2" id="KW-1185">Reference proteome</keyword>
<proteinExistence type="predicted"/>
<dbReference type="AlphaFoldDB" id="A0A974NHP0"/>
<evidence type="ECO:0000313" key="2">
    <source>
        <dbReference type="Proteomes" id="UP000595278"/>
    </source>
</evidence>
<reference evidence="1 2" key="1">
    <citation type="submission" date="2021-01" db="EMBL/GenBank/DDBJ databases">
        <title>Entomomonas sp. F2A isolated from a house cricket (Acheta domesticus).</title>
        <authorList>
            <person name="Spergser J."/>
            <person name="Busse H.-J."/>
        </authorList>
    </citation>
    <scope>NUCLEOTIDE SEQUENCE [LARGE SCALE GENOMIC DNA]</scope>
    <source>
        <strain evidence="1 2">F2A</strain>
    </source>
</reference>
<dbReference type="Pfam" id="PF10934">
    <property type="entry name" value="Sheath_initiator"/>
    <property type="match status" value="1"/>
</dbReference>
<dbReference type="KEGG" id="eaz:JHT90_06815"/>
<evidence type="ECO:0000313" key="1">
    <source>
        <dbReference type="EMBL" id="QQP86951.1"/>
    </source>
</evidence>
<name>A0A974NHP0_9GAMM</name>
<gene>
    <name evidence="1" type="ORF">JHT90_06815</name>
</gene>
<dbReference type="Proteomes" id="UP000595278">
    <property type="component" value="Chromosome"/>
</dbReference>
<sequence length="115" mass="13333">MKVRRVDANNDWTFGRGLANYADTTESAAQRVKTRLQSFVNDWFLDLEHGLNWLPNMERPANLNAIENSVKSCILNTTDIIEIISFEMITNENRQLQIITTVKDRFDNETQIITD</sequence>
<dbReference type="InterPro" id="IPR020288">
    <property type="entry name" value="Sheath_initiator"/>
</dbReference>
<organism evidence="1 2">
    <name type="scientific">Entomomonas asaccharolytica</name>
    <dbReference type="NCBI Taxonomy" id="2785331"/>
    <lineage>
        <taxon>Bacteria</taxon>
        <taxon>Pseudomonadati</taxon>
        <taxon>Pseudomonadota</taxon>
        <taxon>Gammaproteobacteria</taxon>
        <taxon>Pseudomonadales</taxon>
        <taxon>Pseudomonadaceae</taxon>
        <taxon>Entomomonas</taxon>
    </lineage>
</organism>
<dbReference type="RefSeq" id="WP_201095466.1">
    <property type="nucleotide sequence ID" value="NZ_CP067393.1"/>
</dbReference>
<dbReference type="EMBL" id="CP067393">
    <property type="protein sequence ID" value="QQP86951.1"/>
    <property type="molecule type" value="Genomic_DNA"/>
</dbReference>
<protein>
    <submittedName>
        <fullName evidence="1">Uncharacterized protein</fullName>
    </submittedName>
</protein>